<evidence type="ECO:0000256" key="6">
    <source>
        <dbReference type="PIRSR" id="PIRSR601019-2"/>
    </source>
</evidence>
<keyword evidence="3 5" id="KW-0342">GTP-binding</keyword>
<organism evidence="7 8">
    <name type="scientific">Tribonema minus</name>
    <dbReference type="NCBI Taxonomy" id="303371"/>
    <lineage>
        <taxon>Eukaryota</taxon>
        <taxon>Sar</taxon>
        <taxon>Stramenopiles</taxon>
        <taxon>Ochrophyta</taxon>
        <taxon>PX clade</taxon>
        <taxon>Xanthophyceae</taxon>
        <taxon>Tribonematales</taxon>
        <taxon>Tribonemataceae</taxon>
        <taxon>Tribonema</taxon>
    </lineage>
</organism>
<keyword evidence="8" id="KW-1185">Reference proteome</keyword>
<feature type="binding site" evidence="5">
    <location>
        <begin position="46"/>
        <end position="51"/>
    </location>
    <ligand>
        <name>GTP</name>
        <dbReference type="ChEBI" id="CHEBI:37565"/>
    </ligand>
</feature>
<dbReference type="GO" id="GO:0031683">
    <property type="term" value="F:G-protein beta/gamma-subunit complex binding"/>
    <property type="evidence" value="ECO:0007669"/>
    <property type="project" value="InterPro"/>
</dbReference>
<keyword evidence="2 5" id="KW-0547">Nucleotide-binding</keyword>
<accession>A0A836CKU9</accession>
<dbReference type="FunFam" id="3.40.50.300:FF:000692">
    <property type="entry name" value="Guanine nucleotide-binding protein subunit alpha"/>
    <property type="match status" value="1"/>
</dbReference>
<dbReference type="InterPro" id="IPR011025">
    <property type="entry name" value="GproteinA_insert"/>
</dbReference>
<dbReference type="SUPFAM" id="SSF52540">
    <property type="entry name" value="P-loop containing nucleoside triphosphate hydrolases"/>
    <property type="match status" value="1"/>
</dbReference>
<dbReference type="EMBL" id="JAFCMP010000096">
    <property type="protein sequence ID" value="KAG5187076.1"/>
    <property type="molecule type" value="Genomic_DNA"/>
</dbReference>
<dbReference type="PANTHER" id="PTHR10218">
    <property type="entry name" value="GTP-BINDING PROTEIN ALPHA SUBUNIT"/>
    <property type="match status" value="1"/>
</dbReference>
<feature type="binding site" evidence="5">
    <location>
        <begin position="198"/>
        <end position="202"/>
    </location>
    <ligand>
        <name>GTP</name>
        <dbReference type="ChEBI" id="CHEBI:37565"/>
    </ligand>
</feature>
<comment type="caution">
    <text evidence="7">The sequence shown here is derived from an EMBL/GenBank/DDBJ whole genome shotgun (WGS) entry which is preliminary data.</text>
</comment>
<keyword evidence="6" id="KW-0460">Magnesium</keyword>
<dbReference type="GO" id="GO:0046872">
    <property type="term" value="F:metal ion binding"/>
    <property type="evidence" value="ECO:0007669"/>
    <property type="project" value="UniProtKB-KW"/>
</dbReference>
<dbReference type="AlphaFoldDB" id="A0A836CKU9"/>
<dbReference type="OrthoDB" id="5817230at2759"/>
<dbReference type="Gene3D" id="3.40.50.300">
    <property type="entry name" value="P-loop containing nucleotide triphosphate hydrolases"/>
    <property type="match status" value="1"/>
</dbReference>
<evidence type="ECO:0000256" key="3">
    <source>
        <dbReference type="ARBA" id="ARBA00023134"/>
    </source>
</evidence>
<keyword evidence="4" id="KW-0807">Transducer</keyword>
<proteinExistence type="predicted"/>
<evidence type="ECO:0000256" key="4">
    <source>
        <dbReference type="ARBA" id="ARBA00023224"/>
    </source>
</evidence>
<reference evidence="7" key="1">
    <citation type="submission" date="2021-02" db="EMBL/GenBank/DDBJ databases">
        <title>First Annotated Genome of the Yellow-green Alga Tribonema minus.</title>
        <authorList>
            <person name="Mahan K.M."/>
        </authorList>
    </citation>
    <scope>NUCLEOTIDE SEQUENCE</scope>
    <source>
        <strain evidence="7">UTEX B ZZ1240</strain>
    </source>
</reference>
<name>A0A836CKU9_9STRA</name>
<dbReference type="GO" id="GO:0005834">
    <property type="term" value="C:heterotrimeric G-protein complex"/>
    <property type="evidence" value="ECO:0007669"/>
    <property type="project" value="TreeGrafter"/>
</dbReference>
<dbReference type="CDD" id="cd00066">
    <property type="entry name" value="G-alpha"/>
    <property type="match status" value="1"/>
</dbReference>
<evidence type="ECO:0000256" key="2">
    <source>
        <dbReference type="ARBA" id="ARBA00022741"/>
    </source>
</evidence>
<dbReference type="Gene3D" id="1.10.400.10">
    <property type="entry name" value="GI Alpha 1, domain 2-like"/>
    <property type="match status" value="1"/>
</dbReference>
<dbReference type="InterPro" id="IPR027417">
    <property type="entry name" value="P-loop_NTPase"/>
</dbReference>
<evidence type="ECO:0000313" key="7">
    <source>
        <dbReference type="EMBL" id="KAG5187076.1"/>
    </source>
</evidence>
<dbReference type="GO" id="GO:0007188">
    <property type="term" value="P:adenylate cyclase-modulating G protein-coupled receptor signaling pathway"/>
    <property type="evidence" value="ECO:0007669"/>
    <property type="project" value="TreeGrafter"/>
</dbReference>
<dbReference type="GO" id="GO:0005525">
    <property type="term" value="F:GTP binding"/>
    <property type="evidence" value="ECO:0007669"/>
    <property type="project" value="UniProtKB-KW"/>
</dbReference>
<evidence type="ECO:0000256" key="5">
    <source>
        <dbReference type="PIRSR" id="PIRSR601019-1"/>
    </source>
</evidence>
<dbReference type="PRINTS" id="PR00318">
    <property type="entry name" value="GPROTEINA"/>
</dbReference>
<sequence>MGGCGSSQTLDEREAWKVSKEVDQLAALDFRREQKKIRLLLLGPGESGKSTIFRQMKLLYGEITEDERKSMTPVVYANIVSTMKILIKQCHLFGYGEEIEDQTSAEMLTYCEDTAPVDAELGAAVKAVWADAAVQKTWFRRNEYQIVESMSYYLDSIDRISAPDYVADINDVLHVRIRSSGVVVDRYTIDGFTFEMYDVGGQRNERKKWIHCFDNVTAIIYVAALSEYDQGLYEDAQTNRMVEAISLFREIAHNPFFIHSSLILFLNKKDLFEAKVKVRNIADVPHFSDYGGPRSDHAAGTTYFLKKFLAHARSEDQAVYHHVTCATDTSAMQVVLISTKDTVLRQNLQQQGFI</sequence>
<dbReference type="SUPFAM" id="SSF47895">
    <property type="entry name" value="Transducin (alpha subunit), insertion domain"/>
    <property type="match status" value="1"/>
</dbReference>
<feature type="binding site" evidence="6">
    <location>
        <position position="50"/>
    </location>
    <ligand>
        <name>Mg(2+)</name>
        <dbReference type="ChEBI" id="CHEBI:18420"/>
    </ligand>
</feature>
<dbReference type="SMART" id="SM00275">
    <property type="entry name" value="G_alpha"/>
    <property type="match status" value="1"/>
</dbReference>
<dbReference type="PROSITE" id="PS51882">
    <property type="entry name" value="G_ALPHA"/>
    <property type="match status" value="1"/>
</dbReference>
<feature type="binding site" evidence="5">
    <location>
        <position position="326"/>
    </location>
    <ligand>
        <name>GTP</name>
        <dbReference type="ChEBI" id="CHEBI:37565"/>
    </ligand>
</feature>
<protein>
    <submittedName>
        <fullName evidence="7">GPA1, alpha subunit of a heterotrimeric G protein</fullName>
    </submittedName>
</protein>
<dbReference type="GO" id="GO:0003924">
    <property type="term" value="F:GTPase activity"/>
    <property type="evidence" value="ECO:0007669"/>
    <property type="project" value="InterPro"/>
</dbReference>
<evidence type="ECO:0000256" key="1">
    <source>
        <dbReference type="ARBA" id="ARBA00022723"/>
    </source>
</evidence>
<gene>
    <name evidence="7" type="ORF">JKP88DRAFT_308160</name>
</gene>
<dbReference type="GO" id="GO:0001664">
    <property type="term" value="F:G protein-coupled receptor binding"/>
    <property type="evidence" value="ECO:0007669"/>
    <property type="project" value="TreeGrafter"/>
</dbReference>
<dbReference type="GO" id="GO:0005737">
    <property type="term" value="C:cytoplasm"/>
    <property type="evidence" value="ECO:0007669"/>
    <property type="project" value="TreeGrafter"/>
</dbReference>
<evidence type="ECO:0000313" key="8">
    <source>
        <dbReference type="Proteomes" id="UP000664859"/>
    </source>
</evidence>
<feature type="binding site" evidence="5">
    <location>
        <begin position="267"/>
        <end position="270"/>
    </location>
    <ligand>
        <name>GTP</name>
        <dbReference type="ChEBI" id="CHEBI:37565"/>
    </ligand>
</feature>
<keyword evidence="1 6" id="KW-0479">Metal-binding</keyword>
<feature type="binding site" evidence="6">
    <location>
        <position position="179"/>
    </location>
    <ligand>
        <name>Mg(2+)</name>
        <dbReference type="ChEBI" id="CHEBI:18420"/>
    </ligand>
</feature>
<dbReference type="Pfam" id="PF00503">
    <property type="entry name" value="G-alpha"/>
    <property type="match status" value="1"/>
</dbReference>
<dbReference type="PANTHER" id="PTHR10218:SF302">
    <property type="entry name" value="GUANINE NUCLEOTIDE-BINDING PROTEIN ALPHA-5 SUBUNIT"/>
    <property type="match status" value="1"/>
</dbReference>
<dbReference type="InterPro" id="IPR001019">
    <property type="entry name" value="Gprotein_alpha_su"/>
</dbReference>
<dbReference type="Proteomes" id="UP000664859">
    <property type="component" value="Unassembled WGS sequence"/>
</dbReference>